<sequence length="272" mass="27815">MGFAVIYWWSVRTVLGREFGDAALRGAIETRGAFGTTVDTILDVVSVASLAAATAAVATIALVRLARVPGLVALGVLVASNVSTWLLKNHLLPRPDLGLDEYAPATLNSLPSGHSTAVFSAVVAVLVVLPPRLRVPAALLGGVVALVTAVATMVAGWHRAADSMAAFLLVGVWAALGLAVTVALGEEPEGPPPRLQWFLAASLGAVALGTALVLLLDALPALRGSVLGELGAFVAGTALVAAVDVAVLLVVLYLLAEPRRSRPSRLPSAPAR</sequence>
<keyword evidence="1" id="KW-1133">Transmembrane helix</keyword>
<dbReference type="InterPro" id="IPR036938">
    <property type="entry name" value="PAP2/HPO_sf"/>
</dbReference>
<dbReference type="SUPFAM" id="SSF48317">
    <property type="entry name" value="Acid phosphatase/Vanadium-dependent haloperoxidase"/>
    <property type="match status" value="1"/>
</dbReference>
<keyword evidence="1" id="KW-0812">Transmembrane</keyword>
<dbReference type="Gene3D" id="1.20.144.10">
    <property type="entry name" value="Phosphatidic acid phosphatase type 2/haloperoxidase"/>
    <property type="match status" value="1"/>
</dbReference>
<feature type="transmembrane region" description="Helical" evidence="1">
    <location>
        <begin position="197"/>
        <end position="218"/>
    </location>
</feature>
<evidence type="ECO:0000259" key="2">
    <source>
        <dbReference type="Pfam" id="PF01569"/>
    </source>
</evidence>
<feature type="domain" description="Phosphatidic acid phosphatase type 2/haloperoxidase" evidence="2">
    <location>
        <begin position="73"/>
        <end position="179"/>
    </location>
</feature>
<comment type="caution">
    <text evidence="3">The sequence shown here is derived from an EMBL/GenBank/DDBJ whole genome shotgun (WGS) entry which is preliminary data.</text>
</comment>
<name>A0ABW4TST4_9ACTN</name>
<proteinExistence type="predicted"/>
<protein>
    <submittedName>
        <fullName evidence="3">Phosphatase PAP2 family protein</fullName>
    </submittedName>
</protein>
<feature type="transmembrane region" description="Helical" evidence="1">
    <location>
        <begin position="164"/>
        <end position="185"/>
    </location>
</feature>
<evidence type="ECO:0000313" key="3">
    <source>
        <dbReference type="EMBL" id="MFD1948607.1"/>
    </source>
</evidence>
<evidence type="ECO:0000313" key="4">
    <source>
        <dbReference type="Proteomes" id="UP001597351"/>
    </source>
</evidence>
<evidence type="ECO:0000256" key="1">
    <source>
        <dbReference type="SAM" id="Phobius"/>
    </source>
</evidence>
<dbReference type="Proteomes" id="UP001597351">
    <property type="component" value="Unassembled WGS sequence"/>
</dbReference>
<feature type="transmembrane region" description="Helical" evidence="1">
    <location>
        <begin position="230"/>
        <end position="256"/>
    </location>
</feature>
<feature type="transmembrane region" description="Helical" evidence="1">
    <location>
        <begin position="44"/>
        <end position="63"/>
    </location>
</feature>
<dbReference type="Pfam" id="PF01569">
    <property type="entry name" value="PAP2"/>
    <property type="match status" value="1"/>
</dbReference>
<keyword evidence="1" id="KW-0472">Membrane</keyword>
<dbReference type="RefSeq" id="WP_343920825.1">
    <property type="nucleotide sequence ID" value="NZ_BAAAJT010000002.1"/>
</dbReference>
<feature type="transmembrane region" description="Helical" evidence="1">
    <location>
        <begin position="136"/>
        <end position="158"/>
    </location>
</feature>
<gene>
    <name evidence="3" type="ORF">ACFSDE_17530</name>
</gene>
<dbReference type="EMBL" id="JBHUGD010000003">
    <property type="protein sequence ID" value="MFD1948607.1"/>
    <property type="molecule type" value="Genomic_DNA"/>
</dbReference>
<dbReference type="InterPro" id="IPR000326">
    <property type="entry name" value="PAP2/HPO"/>
</dbReference>
<accession>A0ABW4TST4</accession>
<organism evidence="3 4">
    <name type="scientific">Nocardioides aestuarii</name>
    <dbReference type="NCBI Taxonomy" id="252231"/>
    <lineage>
        <taxon>Bacteria</taxon>
        <taxon>Bacillati</taxon>
        <taxon>Actinomycetota</taxon>
        <taxon>Actinomycetes</taxon>
        <taxon>Propionibacteriales</taxon>
        <taxon>Nocardioidaceae</taxon>
        <taxon>Nocardioides</taxon>
    </lineage>
</organism>
<feature type="transmembrane region" description="Helical" evidence="1">
    <location>
        <begin position="70"/>
        <end position="87"/>
    </location>
</feature>
<keyword evidence="4" id="KW-1185">Reference proteome</keyword>
<dbReference type="CDD" id="cd01610">
    <property type="entry name" value="PAP2_like"/>
    <property type="match status" value="1"/>
</dbReference>
<feature type="transmembrane region" description="Helical" evidence="1">
    <location>
        <begin position="107"/>
        <end position="129"/>
    </location>
</feature>
<reference evidence="4" key="1">
    <citation type="journal article" date="2019" name="Int. J. Syst. Evol. Microbiol.">
        <title>The Global Catalogue of Microorganisms (GCM) 10K type strain sequencing project: providing services to taxonomists for standard genome sequencing and annotation.</title>
        <authorList>
            <consortium name="The Broad Institute Genomics Platform"/>
            <consortium name="The Broad Institute Genome Sequencing Center for Infectious Disease"/>
            <person name="Wu L."/>
            <person name="Ma J."/>
        </authorList>
    </citation>
    <scope>NUCLEOTIDE SEQUENCE [LARGE SCALE GENOMIC DNA]</scope>
    <source>
        <strain evidence="4">CGMCC 1.12477</strain>
    </source>
</reference>